<comment type="caution">
    <text evidence="10">The sequence shown here is derived from an EMBL/GenBank/DDBJ whole genome shotgun (WGS) entry which is preliminary data.</text>
</comment>
<comment type="catalytic activity">
    <reaction evidence="5">
        <text>uridine(2604) in 23S rRNA = pseudouridine(2604) in 23S rRNA</text>
        <dbReference type="Rhea" id="RHEA:38875"/>
        <dbReference type="Rhea" id="RHEA-COMP:10093"/>
        <dbReference type="Rhea" id="RHEA-COMP:10094"/>
        <dbReference type="ChEBI" id="CHEBI:65314"/>
        <dbReference type="ChEBI" id="CHEBI:65315"/>
        <dbReference type="EC" id="5.4.99.21"/>
    </reaction>
</comment>
<dbReference type="RefSeq" id="WP_183335308.1">
    <property type="nucleotide sequence ID" value="NZ_BMHX01000005.1"/>
</dbReference>
<evidence type="ECO:0000256" key="7">
    <source>
        <dbReference type="RuleBase" id="RU003887"/>
    </source>
</evidence>
<dbReference type="PROSITE" id="PS50889">
    <property type="entry name" value="S4"/>
    <property type="match status" value="1"/>
</dbReference>
<accession>A0A841K844</accession>
<dbReference type="PANTHER" id="PTHR47683">
    <property type="entry name" value="PSEUDOURIDINE SYNTHASE FAMILY PROTEIN-RELATED"/>
    <property type="match status" value="1"/>
</dbReference>
<dbReference type="InterPro" id="IPR036986">
    <property type="entry name" value="S4_RNA-bd_sf"/>
</dbReference>
<dbReference type="SMART" id="SM00363">
    <property type="entry name" value="S4"/>
    <property type="match status" value="1"/>
</dbReference>
<dbReference type="Gene3D" id="3.10.290.10">
    <property type="entry name" value="RNA-binding S4 domain"/>
    <property type="match status" value="1"/>
</dbReference>
<dbReference type="InterPro" id="IPR018496">
    <property type="entry name" value="PsdUridine_synth_RsuA/RluB_CS"/>
</dbReference>
<evidence type="ECO:0000256" key="4">
    <source>
        <dbReference type="ARBA" id="ARBA00036390"/>
    </source>
</evidence>
<comment type="similarity">
    <text evidence="2 7">Belongs to the pseudouridine synthase RsuA family.</text>
</comment>
<dbReference type="Proteomes" id="UP000588017">
    <property type="component" value="Unassembled WGS sequence"/>
</dbReference>
<dbReference type="AlphaFoldDB" id="A0A841K844"/>
<dbReference type="InterPro" id="IPR002942">
    <property type="entry name" value="S4_RNA-bd"/>
</dbReference>
<proteinExistence type="inferred from homology"/>
<evidence type="ECO:0000256" key="5">
    <source>
        <dbReference type="ARBA" id="ARBA00036535"/>
    </source>
</evidence>
<dbReference type="CDD" id="cd02870">
    <property type="entry name" value="PseudoU_synth_RsuA_like"/>
    <property type="match status" value="1"/>
</dbReference>
<dbReference type="InterPro" id="IPR042092">
    <property type="entry name" value="PsdUridine_s_RsuA/RluB/E/F_cat"/>
</dbReference>
<dbReference type="GO" id="GO:0003723">
    <property type="term" value="F:RNA binding"/>
    <property type="evidence" value="ECO:0007669"/>
    <property type="project" value="UniProtKB-KW"/>
</dbReference>
<dbReference type="InterPro" id="IPR020094">
    <property type="entry name" value="TruA/RsuA/RluB/E/F_N"/>
</dbReference>
<evidence type="ECO:0000256" key="3">
    <source>
        <dbReference type="ARBA" id="ARBA00023235"/>
    </source>
</evidence>
<dbReference type="SUPFAM" id="SSF55120">
    <property type="entry name" value="Pseudouridine synthase"/>
    <property type="match status" value="1"/>
</dbReference>
<name>A0A841K844_9HYPH</name>
<evidence type="ECO:0000313" key="11">
    <source>
        <dbReference type="Proteomes" id="UP000588017"/>
    </source>
</evidence>
<dbReference type="InterPro" id="IPR020103">
    <property type="entry name" value="PsdUridine_synth_cat_dom_sf"/>
</dbReference>
<gene>
    <name evidence="10" type="ORF">HNQ73_002645</name>
</gene>
<dbReference type="InterPro" id="IPR000748">
    <property type="entry name" value="PsdUridine_synth_RsuA/RluB/E/F"/>
</dbReference>
<dbReference type="GO" id="GO:0000455">
    <property type="term" value="P:enzyme-directed rRNA pseudouridine synthesis"/>
    <property type="evidence" value="ECO:0007669"/>
    <property type="project" value="UniProtKB-ARBA"/>
</dbReference>
<sequence>MKPPRPRGPVRPRRAAGAVVSLPRALSKLGFCSRTQAEALIAEGRVALDGRTVRDATVRVDPCRARITVDGKRVVAARKVYLMLNKPRGLVTTRDDPQERATVYDCLQGLDLPFVAPVGRLDKASEGLLLLTNDTRWAQRLLDPASGVEKTYHVQIDSVPDEAVLTRLTAGLVVDGERLSARSATVLRAGRRNAWLAIVLDEGRNRQIRRMLGALGIEVLRLVRVAIGGLLLGDLPKGAVRPLTAAEKAHLDRLWPAPSVRRAAGGGTGGQNRPGRPASQ</sequence>
<dbReference type="Pfam" id="PF00849">
    <property type="entry name" value="PseudoU_synth_2"/>
    <property type="match status" value="1"/>
</dbReference>
<dbReference type="GO" id="GO:0160138">
    <property type="term" value="F:23S rRNA pseudouridine(2604) synthase activity"/>
    <property type="evidence" value="ECO:0007669"/>
    <property type="project" value="UniProtKB-EC"/>
</dbReference>
<dbReference type="PROSITE" id="PS01149">
    <property type="entry name" value="PSI_RSU"/>
    <property type="match status" value="1"/>
</dbReference>
<reference evidence="10 11" key="1">
    <citation type="submission" date="2020-08" db="EMBL/GenBank/DDBJ databases">
        <title>Genomic Encyclopedia of Type Strains, Phase IV (KMG-IV): sequencing the most valuable type-strain genomes for metagenomic binning, comparative biology and taxonomic classification.</title>
        <authorList>
            <person name="Goeker M."/>
        </authorList>
    </citation>
    <scope>NUCLEOTIDE SEQUENCE [LARGE SCALE GENOMIC DNA]</scope>
    <source>
        <strain evidence="10 11">DSM 101465</strain>
    </source>
</reference>
<dbReference type="EMBL" id="JACHEH010000005">
    <property type="protein sequence ID" value="MBB6169008.1"/>
    <property type="molecule type" value="Genomic_DNA"/>
</dbReference>
<feature type="region of interest" description="Disordered" evidence="8">
    <location>
        <begin position="259"/>
        <end position="280"/>
    </location>
</feature>
<evidence type="ECO:0000313" key="10">
    <source>
        <dbReference type="EMBL" id="MBB6169008.1"/>
    </source>
</evidence>
<dbReference type="SUPFAM" id="SSF55174">
    <property type="entry name" value="Alpha-L RNA-binding motif"/>
    <property type="match status" value="1"/>
</dbReference>
<evidence type="ECO:0000259" key="9">
    <source>
        <dbReference type="SMART" id="SM00363"/>
    </source>
</evidence>
<evidence type="ECO:0000256" key="1">
    <source>
        <dbReference type="ARBA" id="ARBA00000073"/>
    </source>
</evidence>
<comment type="catalytic activity">
    <reaction evidence="4">
        <text>uridine(35) in tRNA(Tyr) = pseudouridine(35) in tRNA(Tyr)</text>
        <dbReference type="Rhea" id="RHEA:60556"/>
        <dbReference type="Rhea" id="RHEA-COMP:15607"/>
        <dbReference type="Rhea" id="RHEA-COMP:15608"/>
        <dbReference type="ChEBI" id="CHEBI:65314"/>
        <dbReference type="ChEBI" id="CHEBI:65315"/>
    </reaction>
</comment>
<dbReference type="Pfam" id="PF01479">
    <property type="entry name" value="S4"/>
    <property type="match status" value="1"/>
</dbReference>
<keyword evidence="3 7" id="KW-0413">Isomerase</keyword>
<dbReference type="Gene3D" id="3.30.70.580">
    <property type="entry name" value="Pseudouridine synthase I, catalytic domain, N-terminal subdomain"/>
    <property type="match status" value="1"/>
</dbReference>
<dbReference type="CDD" id="cd00165">
    <property type="entry name" value="S4"/>
    <property type="match status" value="1"/>
</dbReference>
<dbReference type="NCBIfam" id="TIGR00093">
    <property type="entry name" value="pseudouridine synthase"/>
    <property type="match status" value="1"/>
</dbReference>
<dbReference type="InterPro" id="IPR006145">
    <property type="entry name" value="PsdUridine_synth_RsuA/RluA"/>
</dbReference>
<keyword evidence="11" id="KW-1185">Reference proteome</keyword>
<feature type="domain" description="RNA-binding S4" evidence="9">
    <location>
        <begin position="20"/>
        <end position="79"/>
    </location>
</feature>
<dbReference type="EC" id="5.4.99.-" evidence="7"/>
<protein>
    <recommendedName>
        <fullName evidence="7">Pseudouridine synthase</fullName>
        <ecNumber evidence="7">5.4.99.-</ecNumber>
    </recommendedName>
</protein>
<evidence type="ECO:0000256" key="6">
    <source>
        <dbReference type="PROSITE-ProRule" id="PRU00182"/>
    </source>
</evidence>
<dbReference type="InterPro" id="IPR050343">
    <property type="entry name" value="RsuA_PseudoU_synthase"/>
</dbReference>
<evidence type="ECO:0000256" key="2">
    <source>
        <dbReference type="ARBA" id="ARBA00008348"/>
    </source>
</evidence>
<dbReference type="Gene3D" id="3.30.70.1560">
    <property type="entry name" value="Alpha-L RNA-binding motif"/>
    <property type="match status" value="1"/>
</dbReference>
<keyword evidence="6" id="KW-0694">RNA-binding</keyword>
<comment type="catalytic activity">
    <reaction evidence="1">
        <text>a uridine in RNA = a pseudouridine in RNA</text>
        <dbReference type="Rhea" id="RHEA:48348"/>
        <dbReference type="Rhea" id="RHEA-COMP:12068"/>
        <dbReference type="Rhea" id="RHEA-COMP:12069"/>
        <dbReference type="ChEBI" id="CHEBI:65314"/>
        <dbReference type="ChEBI" id="CHEBI:65315"/>
    </reaction>
</comment>
<evidence type="ECO:0000256" key="8">
    <source>
        <dbReference type="SAM" id="MobiDB-lite"/>
    </source>
</evidence>
<dbReference type="PANTHER" id="PTHR47683:SF2">
    <property type="entry name" value="RNA-BINDING S4 DOMAIN-CONTAINING PROTEIN"/>
    <property type="match status" value="1"/>
</dbReference>
<organism evidence="10 11">
    <name type="scientific">Chelatococcus composti</name>
    <dbReference type="NCBI Taxonomy" id="1743235"/>
    <lineage>
        <taxon>Bacteria</taxon>
        <taxon>Pseudomonadati</taxon>
        <taxon>Pseudomonadota</taxon>
        <taxon>Alphaproteobacteria</taxon>
        <taxon>Hyphomicrobiales</taxon>
        <taxon>Chelatococcaceae</taxon>
        <taxon>Chelatococcus</taxon>
    </lineage>
</organism>